<protein>
    <submittedName>
        <fullName evidence="1">Uncharacterized protein</fullName>
    </submittedName>
</protein>
<organism evidence="1">
    <name type="scientific">marine sediment metagenome</name>
    <dbReference type="NCBI Taxonomy" id="412755"/>
    <lineage>
        <taxon>unclassified sequences</taxon>
        <taxon>metagenomes</taxon>
        <taxon>ecological metagenomes</taxon>
    </lineage>
</organism>
<comment type="caution">
    <text evidence="1">The sequence shown here is derived from an EMBL/GenBank/DDBJ whole genome shotgun (WGS) entry which is preliminary data.</text>
</comment>
<dbReference type="AlphaFoldDB" id="X1R060"/>
<reference evidence="1" key="1">
    <citation type="journal article" date="2014" name="Front. Microbiol.">
        <title>High frequency of phylogenetically diverse reductive dehalogenase-homologous genes in deep subseafloor sedimentary metagenomes.</title>
        <authorList>
            <person name="Kawai M."/>
            <person name="Futagami T."/>
            <person name="Toyoda A."/>
            <person name="Takaki Y."/>
            <person name="Nishi S."/>
            <person name="Hori S."/>
            <person name="Arai W."/>
            <person name="Tsubouchi T."/>
            <person name="Morono Y."/>
            <person name="Uchiyama I."/>
            <person name="Ito T."/>
            <person name="Fujiyama A."/>
            <person name="Inagaki F."/>
            <person name="Takami H."/>
        </authorList>
    </citation>
    <scope>NUCLEOTIDE SEQUENCE</scope>
    <source>
        <strain evidence="1">Expedition CK06-06</strain>
    </source>
</reference>
<accession>X1R060</accession>
<evidence type="ECO:0000313" key="1">
    <source>
        <dbReference type="EMBL" id="GAI73933.1"/>
    </source>
</evidence>
<feature type="non-terminal residue" evidence="1">
    <location>
        <position position="1"/>
    </location>
</feature>
<sequence length="333" mass="37722">AKVCEPEHIIPERFFSAVSLCSRWSVSVVSFPSFKGKHEYCQRNNFIQSLELSDGEELTNLYSLGHWTTDGIDATGFEGSTIYSTITLIENSISGTLNFTLFNPEGEIIPLKTSLPIHLTYTDLSSYTLLDPTPDSPGLYSSEITLDPSVYGSDLEGIWTAFVYWNNGTEIGIYSQPVYIQAPTFFQVEWEEIPDNNNWINNVTQTIVRQNGDELFINSSYYKLSEPFFTSYGEIIENTTIGYQTSWGDDGNLTSNNDFHSITFDDNITTRSYTIELTTASILLENHHVVLKLEIFNVFSVEPIETSIETNSTEDLVLSFRLINETDIDWNPM</sequence>
<proteinExistence type="predicted"/>
<gene>
    <name evidence="1" type="ORF">S12H4_18062</name>
</gene>
<dbReference type="EMBL" id="BARW01008886">
    <property type="protein sequence ID" value="GAI73933.1"/>
    <property type="molecule type" value="Genomic_DNA"/>
</dbReference>
<feature type="non-terminal residue" evidence="1">
    <location>
        <position position="333"/>
    </location>
</feature>
<name>X1R060_9ZZZZ</name>